<protein>
    <submittedName>
        <fullName evidence="1">Uncharacterized protein</fullName>
    </submittedName>
</protein>
<reference evidence="1" key="1">
    <citation type="journal article" date="2020" name="Nature">
        <title>Giant virus diversity and host interactions through global metagenomics.</title>
        <authorList>
            <person name="Schulz F."/>
            <person name="Roux S."/>
            <person name="Paez-Espino D."/>
            <person name="Jungbluth S."/>
            <person name="Walsh D.A."/>
            <person name="Denef V.J."/>
            <person name="McMahon K.D."/>
            <person name="Konstantinidis K.T."/>
            <person name="Eloe-Fadrosh E.A."/>
            <person name="Kyrpides N.C."/>
            <person name="Woyke T."/>
        </authorList>
    </citation>
    <scope>NUCLEOTIDE SEQUENCE</scope>
    <source>
        <strain evidence="1">GVMAG-S-1035231-58</strain>
    </source>
</reference>
<sequence>MSHQVNSMQDYVTEKKRQIIAATYNTSPPPPNREYNSMYLSVKANAATVYTSRLAPPASNNVNNVAIGPVTYTSLCCLTGQAV</sequence>
<name>A0A6C0M038_9ZZZZ</name>
<proteinExistence type="predicted"/>
<dbReference type="EMBL" id="MN740639">
    <property type="protein sequence ID" value="QHU36436.1"/>
    <property type="molecule type" value="Genomic_DNA"/>
</dbReference>
<evidence type="ECO:0000313" key="1">
    <source>
        <dbReference type="EMBL" id="QHU36436.1"/>
    </source>
</evidence>
<dbReference type="AlphaFoldDB" id="A0A6C0M038"/>
<accession>A0A6C0M038</accession>
<organism evidence="1">
    <name type="scientific">viral metagenome</name>
    <dbReference type="NCBI Taxonomy" id="1070528"/>
    <lineage>
        <taxon>unclassified sequences</taxon>
        <taxon>metagenomes</taxon>
        <taxon>organismal metagenomes</taxon>
    </lineage>
</organism>